<dbReference type="Pfam" id="PF00010">
    <property type="entry name" value="HLH"/>
    <property type="match status" value="1"/>
</dbReference>
<comment type="subcellular location">
    <subcellularLocation>
        <location evidence="1">Nucleus</location>
    </subcellularLocation>
</comment>
<evidence type="ECO:0000256" key="1">
    <source>
        <dbReference type="ARBA" id="ARBA00004123"/>
    </source>
</evidence>
<evidence type="ECO:0000256" key="3">
    <source>
        <dbReference type="ARBA" id="ARBA00023163"/>
    </source>
</evidence>
<dbReference type="AlphaFoldDB" id="A0A7N0VDF6"/>
<keyword evidence="2" id="KW-0805">Transcription regulation</keyword>
<keyword evidence="4" id="KW-0539">Nucleus</keyword>
<evidence type="ECO:0000256" key="5">
    <source>
        <dbReference type="SAM" id="MobiDB-lite"/>
    </source>
</evidence>
<dbReference type="PROSITE" id="PS50888">
    <property type="entry name" value="BHLH"/>
    <property type="match status" value="1"/>
</dbReference>
<protein>
    <recommendedName>
        <fullName evidence="6">BHLH domain-containing protein</fullName>
    </recommendedName>
</protein>
<dbReference type="GO" id="GO:0046983">
    <property type="term" value="F:protein dimerization activity"/>
    <property type="evidence" value="ECO:0007669"/>
    <property type="project" value="InterPro"/>
</dbReference>
<dbReference type="SUPFAM" id="SSF47459">
    <property type="entry name" value="HLH, helix-loop-helix DNA-binding domain"/>
    <property type="match status" value="1"/>
</dbReference>
<feature type="region of interest" description="Disordered" evidence="5">
    <location>
        <begin position="165"/>
        <end position="210"/>
    </location>
</feature>
<feature type="domain" description="BHLH" evidence="6">
    <location>
        <begin position="197"/>
        <end position="246"/>
    </location>
</feature>
<evidence type="ECO:0000259" key="6">
    <source>
        <dbReference type="PROSITE" id="PS50888"/>
    </source>
</evidence>
<proteinExistence type="predicted"/>
<dbReference type="GO" id="GO:0043565">
    <property type="term" value="F:sequence-specific DNA binding"/>
    <property type="evidence" value="ECO:0007669"/>
    <property type="project" value="TreeGrafter"/>
</dbReference>
<keyword evidence="3" id="KW-0804">Transcription</keyword>
<dbReference type="InterPro" id="IPR011598">
    <property type="entry name" value="bHLH_dom"/>
</dbReference>
<keyword evidence="8" id="KW-1185">Reference proteome</keyword>
<dbReference type="Gene3D" id="4.10.280.10">
    <property type="entry name" value="Helix-loop-helix DNA-binding domain"/>
    <property type="match status" value="1"/>
</dbReference>
<evidence type="ECO:0000256" key="4">
    <source>
        <dbReference type="ARBA" id="ARBA00023242"/>
    </source>
</evidence>
<dbReference type="InterPro" id="IPR051358">
    <property type="entry name" value="TF_AMS/ICE1/BHLH6-like"/>
</dbReference>
<reference evidence="7" key="1">
    <citation type="submission" date="2021-01" db="UniProtKB">
        <authorList>
            <consortium name="EnsemblPlants"/>
        </authorList>
    </citation>
    <scope>IDENTIFICATION</scope>
</reference>
<evidence type="ECO:0000313" key="7">
    <source>
        <dbReference type="EnsemblPlants" id="Kaladp0550s0043.1.v1.1"/>
    </source>
</evidence>
<evidence type="ECO:0000256" key="2">
    <source>
        <dbReference type="ARBA" id="ARBA00023015"/>
    </source>
</evidence>
<name>A0A7N0VDF6_KALFE</name>
<dbReference type="Proteomes" id="UP000594263">
    <property type="component" value="Unplaced"/>
</dbReference>
<dbReference type="PANTHER" id="PTHR31945">
    <property type="entry name" value="TRANSCRIPTION FACTOR SCREAM2-RELATED"/>
    <property type="match status" value="1"/>
</dbReference>
<feature type="compositionally biased region" description="Acidic residues" evidence="5">
    <location>
        <begin position="165"/>
        <end position="175"/>
    </location>
</feature>
<dbReference type="GO" id="GO:0003700">
    <property type="term" value="F:DNA-binding transcription factor activity"/>
    <property type="evidence" value="ECO:0007669"/>
    <property type="project" value="TreeGrafter"/>
</dbReference>
<dbReference type="GO" id="GO:0005634">
    <property type="term" value="C:nucleus"/>
    <property type="evidence" value="ECO:0007669"/>
    <property type="project" value="UniProtKB-SubCell"/>
</dbReference>
<dbReference type="EnsemblPlants" id="Kaladp0550s0043.1.v1.1">
    <property type="protein sequence ID" value="Kaladp0550s0043.1.v1.1"/>
    <property type="gene ID" value="Kaladp0550s0043.v1.1"/>
</dbReference>
<feature type="compositionally biased region" description="Basic and acidic residues" evidence="5">
    <location>
        <begin position="195"/>
        <end position="206"/>
    </location>
</feature>
<sequence length="392" mass="43043">MTDQYIPVTTMDGMYSSSTDHNHLAPPAIIPDDFGCLHDDFITAYDFDQLLELIRDDDKEEGSADPAVADAYGSRCVEQQQLLTIQDYEVDRLMMSVVEIESRRFDTDEHELVVVDAADAQPQISIDMFAACFGGGEFDNAAPVDLGGFMGGDSVPCMVDALGVGEDDDDEDDGGVDGNDSYGNTTMISTTKTTGKTDRSKRIVSERRRRGRMKDNLHALRSLVPSITKMDRASIVGDAILYVQSLQSKANRLKVELAELEASAASQGLYATEHSNFHIATSSANKRSTPPVPRYIKQMDACQVGEGEFYVKLVSNKGEEIAACLHKAIESLRDGFTLQSSNLSLVSDDYALTFTLRVKDGGEEMNLPNLKMWLSRALHGHDFILEVSPSIN</sequence>
<organism evidence="7 8">
    <name type="scientific">Kalanchoe fedtschenkoi</name>
    <name type="common">Lavender scallops</name>
    <name type="synonym">South American air plant</name>
    <dbReference type="NCBI Taxonomy" id="63787"/>
    <lineage>
        <taxon>Eukaryota</taxon>
        <taxon>Viridiplantae</taxon>
        <taxon>Streptophyta</taxon>
        <taxon>Embryophyta</taxon>
        <taxon>Tracheophyta</taxon>
        <taxon>Spermatophyta</taxon>
        <taxon>Magnoliopsida</taxon>
        <taxon>eudicotyledons</taxon>
        <taxon>Gunneridae</taxon>
        <taxon>Pentapetalae</taxon>
        <taxon>Saxifragales</taxon>
        <taxon>Crassulaceae</taxon>
        <taxon>Kalanchoe</taxon>
    </lineage>
</organism>
<dbReference type="InterPro" id="IPR036638">
    <property type="entry name" value="HLH_DNA-bd_sf"/>
</dbReference>
<dbReference type="PANTHER" id="PTHR31945:SF17">
    <property type="entry name" value="TRANSCRIPTION FACTOR FER-LIKE IRON DEFICIENCY-INDUCED TRANSCRIPTION FACTOR"/>
    <property type="match status" value="1"/>
</dbReference>
<feature type="compositionally biased region" description="Low complexity" evidence="5">
    <location>
        <begin position="185"/>
        <end position="194"/>
    </location>
</feature>
<dbReference type="Gramene" id="Kaladp0550s0043.1.v1.1">
    <property type="protein sequence ID" value="Kaladp0550s0043.1.v1.1"/>
    <property type="gene ID" value="Kaladp0550s0043.v1.1"/>
</dbReference>
<dbReference type="SMART" id="SM00353">
    <property type="entry name" value="HLH"/>
    <property type="match status" value="1"/>
</dbReference>
<accession>A0A7N0VDF6</accession>
<evidence type="ECO:0000313" key="8">
    <source>
        <dbReference type="Proteomes" id="UP000594263"/>
    </source>
</evidence>